<organism evidence="1 2">
    <name type="scientific">Piscinibacter gummiphilus</name>
    <dbReference type="NCBI Taxonomy" id="946333"/>
    <lineage>
        <taxon>Bacteria</taxon>
        <taxon>Pseudomonadati</taxon>
        <taxon>Pseudomonadota</taxon>
        <taxon>Betaproteobacteria</taxon>
        <taxon>Burkholderiales</taxon>
        <taxon>Sphaerotilaceae</taxon>
        <taxon>Piscinibacter</taxon>
    </lineage>
</organism>
<dbReference type="RefSeq" id="WP_316704447.1">
    <property type="nucleotide sequence ID" value="NZ_CP136337.1"/>
</dbReference>
<keyword evidence="1" id="KW-0614">Plasmid</keyword>
<geneLocation type="plasmid" evidence="1 2">
    <name>unnamed1</name>
</geneLocation>
<proteinExistence type="predicted"/>
<sequence length="72" mass="8587">MWTRRMFRIGEYIQGLRATPSEQLKAIVQEKRYPVLLREAALRWLVHLAPVEVTKGAPFAVRRRLVRQHHRV</sequence>
<dbReference type="EMBL" id="CP136337">
    <property type="protein sequence ID" value="WOB11243.1"/>
    <property type="molecule type" value="Genomic_DNA"/>
</dbReference>
<evidence type="ECO:0000313" key="1">
    <source>
        <dbReference type="EMBL" id="WOB11243.1"/>
    </source>
</evidence>
<protein>
    <submittedName>
        <fullName evidence="1">Uncharacterized protein</fullName>
    </submittedName>
</protein>
<gene>
    <name evidence="1" type="ORF">RXV79_26795</name>
</gene>
<evidence type="ECO:0000313" key="2">
    <source>
        <dbReference type="Proteomes" id="UP001303946"/>
    </source>
</evidence>
<reference evidence="1 2" key="1">
    <citation type="submission" date="2023-10" db="EMBL/GenBank/DDBJ databases">
        <title>Bacteria for the degradation of biodegradable plastic PBAT(Polybutylene adipate terephthalate).</title>
        <authorList>
            <person name="Weon H.-Y."/>
            <person name="Yeon J."/>
        </authorList>
    </citation>
    <scope>NUCLEOTIDE SEQUENCE [LARGE SCALE GENOMIC DNA]</scope>
    <source>
        <strain evidence="1 2">SBD 7-3</strain>
        <plasmid evidence="1 2">unnamed1</plasmid>
    </source>
</reference>
<keyword evidence="2" id="KW-1185">Reference proteome</keyword>
<accession>A0ABZ0D235</accession>
<name>A0ABZ0D235_9BURK</name>
<dbReference type="Proteomes" id="UP001303946">
    <property type="component" value="Plasmid unnamed1"/>
</dbReference>